<dbReference type="PANTHER" id="PTHR14456">
    <property type="entry name" value="INOSITOL POLYPHOSPHATE KINASE 1"/>
    <property type="match status" value="1"/>
</dbReference>
<evidence type="ECO:0000256" key="7">
    <source>
        <dbReference type="SAM" id="MobiDB-lite"/>
    </source>
</evidence>
<dbReference type="PANTHER" id="PTHR14456:SF2">
    <property type="entry name" value="INOSITOL-PENTAKISPHOSPHATE 2-KINASE"/>
    <property type="match status" value="1"/>
</dbReference>
<reference evidence="8 9" key="1">
    <citation type="journal article" date="2021" name="Sci. Rep.">
        <title>Genome sequencing of the multicellular alga Astrephomene provides insights into convergent evolution of germ-soma differentiation.</title>
        <authorList>
            <person name="Yamashita S."/>
            <person name="Yamamoto K."/>
            <person name="Matsuzaki R."/>
            <person name="Suzuki S."/>
            <person name="Yamaguchi H."/>
            <person name="Hirooka S."/>
            <person name="Minakuchi Y."/>
            <person name="Miyagishima S."/>
            <person name="Kawachi M."/>
            <person name="Toyoda A."/>
            <person name="Nozaki H."/>
        </authorList>
    </citation>
    <scope>NUCLEOTIDE SEQUENCE [LARGE SCALE GENOMIC DNA]</scope>
    <source>
        <strain evidence="8 9">NIES-4017</strain>
    </source>
</reference>
<comment type="caution">
    <text evidence="8">The sequence shown here is derived from an EMBL/GenBank/DDBJ whole genome shotgun (WGS) entry which is preliminary data.</text>
</comment>
<protein>
    <recommendedName>
        <fullName evidence="1">inositol-pentakisphosphate 2-kinase</fullName>
        <ecNumber evidence="1">2.7.1.158</ecNumber>
    </recommendedName>
    <alternativeName>
        <fullName evidence="6">Ins(1,3,4,5,6)P5 2-kinase</fullName>
    </alternativeName>
</protein>
<keyword evidence="9" id="KW-1185">Reference proteome</keyword>
<feature type="region of interest" description="Disordered" evidence="7">
    <location>
        <begin position="142"/>
        <end position="162"/>
    </location>
</feature>
<dbReference type="InterPro" id="IPR043001">
    <property type="entry name" value="IP5_2-K_N_lobe"/>
</dbReference>
<dbReference type="Pfam" id="PF06090">
    <property type="entry name" value="Ins_P5_2-kin"/>
    <property type="match status" value="2"/>
</dbReference>
<dbReference type="EMBL" id="BMAR01000002">
    <property type="protein sequence ID" value="GFR41845.1"/>
    <property type="molecule type" value="Genomic_DNA"/>
</dbReference>
<feature type="compositionally biased region" description="Low complexity" evidence="7">
    <location>
        <begin position="310"/>
        <end position="330"/>
    </location>
</feature>
<dbReference type="Gene3D" id="3.30.200.110">
    <property type="entry name" value="Inositol-pentakisphosphate 2-kinase, N-lobe"/>
    <property type="match status" value="1"/>
</dbReference>
<keyword evidence="2" id="KW-0808">Transferase</keyword>
<feature type="compositionally biased region" description="Low complexity" evidence="7">
    <location>
        <begin position="489"/>
        <end position="502"/>
    </location>
</feature>
<evidence type="ECO:0000256" key="2">
    <source>
        <dbReference type="ARBA" id="ARBA00022679"/>
    </source>
</evidence>
<dbReference type="AlphaFoldDB" id="A0AAD3DHD5"/>
<feature type="compositionally biased region" description="Low complexity" evidence="7">
    <location>
        <begin position="147"/>
        <end position="162"/>
    </location>
</feature>
<dbReference type="InterPro" id="IPR009286">
    <property type="entry name" value="Ins_P5_2-kin"/>
</dbReference>
<sequence length="726" mass="75097">MEWLVKGQGAANIVFSYHGDDRNLHGHVLRIRKATAHVASEVDEHIWEDVLGCTNGNPLTRELAYISNVMAPLLGEEYVHPGVPCCVPESFREHVGAHAGCSGFPALLQPDHTTFHATALQGYTGVGPAICLEIKPKWGVRPGGGSCQQQQQQQQSVQSSPQAESAVVESLVAAASSGACPSAEAKPSTGAALAAPAVVGQQCPACSSEGRSTEQQGERQGELAVVDVAAAEGTVVDVRHRYPRFLLHMLFKHVKEGAPLSYYNPLDLFSGEPGRMRRALRCLLESPSNNLRVFKDGVPVYGAGVRHGCPSSSSGAGSHATAAPTSAPSPQTCLQQLAAQLRGLVLPDSSTRAEEQRRCQGQQQQQEEKEGVLRAGSGAAGTSLGPACNGEEGAVEEEGRRGVPAAAAAVAQEEVEVEGNAGLSEEQEEVLEEVIRLAVEALQREGVLARLHAVQALDTLGPQGALRVYEEVVAALQKEDPACHPAVDSTAAQDATTTSSCTPGAGVPQAAHAGRLSALRSYLMSATAKDCGIMITLQRAQPVTPSGTLPASAAAAPAAADDENDVGGAVAAQQASVLLSSEPACSSGEGAAPASRAAAAAAASAQQPQASDCCTATTEQTELLDVKLDSDAAAAADGGLPALHAVVSSAQRLQRRSCVGLLQAGAEGGRAGGPAAYLYKVAFVDLDIKAAAKIVRHLDLERRLVACAEEQGGLLRELAERAGWRG</sequence>
<keyword evidence="5" id="KW-0067">ATP-binding</keyword>
<accession>A0AAD3DHD5</accession>
<feature type="region of interest" description="Disordered" evidence="7">
    <location>
        <begin position="308"/>
        <end position="331"/>
    </location>
</feature>
<dbReference type="GO" id="GO:0035299">
    <property type="term" value="F:inositol-1,3,4,5,6-pentakisphosphate 2-kinase activity"/>
    <property type="evidence" value="ECO:0007669"/>
    <property type="project" value="UniProtKB-EC"/>
</dbReference>
<evidence type="ECO:0000256" key="5">
    <source>
        <dbReference type="ARBA" id="ARBA00022840"/>
    </source>
</evidence>
<name>A0AAD3DHD5_9CHLO</name>
<organism evidence="8 9">
    <name type="scientific">Astrephomene gubernaculifera</name>
    <dbReference type="NCBI Taxonomy" id="47775"/>
    <lineage>
        <taxon>Eukaryota</taxon>
        <taxon>Viridiplantae</taxon>
        <taxon>Chlorophyta</taxon>
        <taxon>core chlorophytes</taxon>
        <taxon>Chlorophyceae</taxon>
        <taxon>CS clade</taxon>
        <taxon>Chlamydomonadales</taxon>
        <taxon>Astrephomenaceae</taxon>
        <taxon>Astrephomene</taxon>
    </lineage>
</organism>
<dbReference type="EC" id="2.7.1.158" evidence="1"/>
<feature type="region of interest" description="Disordered" evidence="7">
    <location>
        <begin position="487"/>
        <end position="508"/>
    </location>
</feature>
<dbReference type="GO" id="GO:0005634">
    <property type="term" value="C:nucleus"/>
    <property type="evidence" value="ECO:0007669"/>
    <property type="project" value="TreeGrafter"/>
</dbReference>
<dbReference type="GO" id="GO:0032958">
    <property type="term" value="P:inositol phosphate biosynthetic process"/>
    <property type="evidence" value="ECO:0007669"/>
    <property type="project" value="TreeGrafter"/>
</dbReference>
<evidence type="ECO:0000256" key="3">
    <source>
        <dbReference type="ARBA" id="ARBA00022741"/>
    </source>
</evidence>
<evidence type="ECO:0000313" key="8">
    <source>
        <dbReference type="EMBL" id="GFR41845.1"/>
    </source>
</evidence>
<feature type="region of interest" description="Disordered" evidence="7">
    <location>
        <begin position="349"/>
        <end position="398"/>
    </location>
</feature>
<keyword evidence="4" id="KW-0418">Kinase</keyword>
<keyword evidence="3" id="KW-0547">Nucleotide-binding</keyword>
<dbReference type="Proteomes" id="UP001054857">
    <property type="component" value="Unassembled WGS sequence"/>
</dbReference>
<proteinExistence type="predicted"/>
<evidence type="ECO:0000313" key="9">
    <source>
        <dbReference type="Proteomes" id="UP001054857"/>
    </source>
</evidence>
<dbReference type="GO" id="GO:0005524">
    <property type="term" value="F:ATP binding"/>
    <property type="evidence" value="ECO:0007669"/>
    <property type="project" value="UniProtKB-KW"/>
</dbReference>
<evidence type="ECO:0000256" key="1">
    <source>
        <dbReference type="ARBA" id="ARBA00012023"/>
    </source>
</evidence>
<evidence type="ECO:0000256" key="4">
    <source>
        <dbReference type="ARBA" id="ARBA00022777"/>
    </source>
</evidence>
<evidence type="ECO:0000256" key="6">
    <source>
        <dbReference type="ARBA" id="ARBA00029574"/>
    </source>
</evidence>
<gene>
    <name evidence="8" type="ORF">Agub_g2624</name>
</gene>